<dbReference type="Proteomes" id="UP000652720">
    <property type="component" value="Unassembled WGS sequence"/>
</dbReference>
<accession>A0AAV4K5Y4</accession>
<organism evidence="1 4">
    <name type="scientific">Deinococcus wulumuqiensis</name>
    <dbReference type="NCBI Taxonomy" id="980427"/>
    <lineage>
        <taxon>Bacteria</taxon>
        <taxon>Thermotogati</taxon>
        <taxon>Deinococcota</taxon>
        <taxon>Deinococci</taxon>
        <taxon>Deinococcales</taxon>
        <taxon>Deinococcaceae</taxon>
        <taxon>Deinococcus</taxon>
    </lineage>
</organism>
<evidence type="ECO:0000313" key="3">
    <source>
        <dbReference type="Proteomes" id="UP000630135"/>
    </source>
</evidence>
<reference evidence="1" key="4">
    <citation type="submission" date="2023-08" db="EMBL/GenBank/DDBJ databases">
        <authorList>
            <person name="Sun Q."/>
            <person name="Zhou Y."/>
        </authorList>
    </citation>
    <scope>NUCLEOTIDE SEQUENCE</scope>
    <source>
        <strain evidence="2">CGMCC 1.8884</strain>
        <strain evidence="1">CGMCC 1.8885</strain>
    </source>
</reference>
<proteinExistence type="predicted"/>
<comment type="caution">
    <text evidence="1">The sequence shown here is derived from an EMBL/GenBank/DDBJ whole genome shotgun (WGS) entry which is preliminary data.</text>
</comment>
<reference evidence="2" key="1">
    <citation type="journal article" date="2014" name="Int. J. Syst. Evol. Microbiol.">
        <title>Complete genome of a new Firmicutes species belonging to the dominant human colonic microbiota ('Ruminococcus bicirculans') reveals two chromosomes and a selective capacity to utilize plant glucans.</title>
        <authorList>
            <consortium name="NISC Comparative Sequencing Program"/>
            <person name="Wegmann U."/>
            <person name="Louis P."/>
            <person name="Goesmann A."/>
            <person name="Henrissat B."/>
            <person name="Duncan S.H."/>
            <person name="Flint H.J."/>
        </authorList>
    </citation>
    <scope>NUCLEOTIDE SEQUENCE</scope>
    <source>
        <strain evidence="2">CGMCC 1.8884</strain>
    </source>
</reference>
<dbReference type="GeneID" id="59166863"/>
<keyword evidence="3" id="KW-1185">Reference proteome</keyword>
<dbReference type="EMBL" id="BMMA01000019">
    <property type="protein sequence ID" value="GGI85729.1"/>
    <property type="molecule type" value="Genomic_DNA"/>
</dbReference>
<evidence type="ECO:0000313" key="1">
    <source>
        <dbReference type="EMBL" id="GGI85729.1"/>
    </source>
</evidence>
<evidence type="ECO:0000313" key="2">
    <source>
        <dbReference type="EMBL" id="GGP30168.1"/>
    </source>
</evidence>
<dbReference type="AlphaFoldDB" id="A0AAV4K5Y4"/>
<reference evidence="3" key="3">
    <citation type="journal article" date="2019" name="Int. J. Syst. Evol. Microbiol.">
        <title>The Global Catalogue of Microorganisms (GCM) 10K type strain sequencing project: providing services to taxonomists for standard genome sequencing and annotation.</title>
        <authorList>
            <consortium name="The Broad Institute Genomics Platform"/>
            <consortium name="The Broad Institute Genome Sequencing Center for Infectious Disease"/>
            <person name="Wu L."/>
            <person name="Ma J."/>
        </authorList>
    </citation>
    <scope>NUCLEOTIDE SEQUENCE [LARGE SCALE GENOMIC DNA]</scope>
    <source>
        <strain evidence="3">CGMCC 1.8884</strain>
    </source>
</reference>
<dbReference type="RefSeq" id="WP_017870381.1">
    <property type="nucleotide sequence ID" value="NZ_BMLZ01000021.1"/>
</dbReference>
<sequence length="131" mass="14179">MYKIYDAPGLLRSPDTHFPYASDVLSDNKPGSVGHTALSQMLQQPRAAAIFAAAAWAYSDATSATQRREHLGGMYAIALQLVAEWRFPSGPHLPAQLAMQALYEAATGIESQLGEPTEIVEPAVNNLDFFS</sequence>
<dbReference type="EMBL" id="BMLZ01000021">
    <property type="protein sequence ID" value="GGP30168.1"/>
    <property type="molecule type" value="Genomic_DNA"/>
</dbReference>
<name>A0AAV4K5Y4_9DEIO</name>
<evidence type="ECO:0000313" key="4">
    <source>
        <dbReference type="Proteomes" id="UP000652720"/>
    </source>
</evidence>
<dbReference type="Proteomes" id="UP000630135">
    <property type="component" value="Unassembled WGS sequence"/>
</dbReference>
<protein>
    <submittedName>
        <fullName evidence="1">Uncharacterized protein</fullName>
    </submittedName>
</protein>
<gene>
    <name evidence="2" type="ORF">GCM10008021_18190</name>
    <name evidence="1" type="ORF">GCM10010914_20240</name>
</gene>
<reference evidence="1" key="2">
    <citation type="journal article" date="2014" name="Int. J. Syst. Evol. Microbiol.">
        <title>Complete genome sequence of Corynebacterium casei LMG S-19264T (=DSM 44701T), isolated from a smear-ripened cheese.</title>
        <authorList>
            <consortium name="US DOE Joint Genome Institute (JGI-PGF)"/>
            <person name="Walter F."/>
            <person name="Albersmeier A."/>
            <person name="Kalinowski J."/>
            <person name="Ruckert C."/>
        </authorList>
    </citation>
    <scope>NUCLEOTIDE SEQUENCE</scope>
    <source>
        <strain evidence="1">CGMCC 1.8885</strain>
    </source>
</reference>